<organism evidence="1 2">
    <name type="scientific">Channa argus</name>
    <name type="common">Northern snakehead</name>
    <name type="synonym">Ophicephalus argus</name>
    <dbReference type="NCBI Taxonomy" id="215402"/>
    <lineage>
        <taxon>Eukaryota</taxon>
        <taxon>Metazoa</taxon>
        <taxon>Chordata</taxon>
        <taxon>Craniata</taxon>
        <taxon>Vertebrata</taxon>
        <taxon>Euteleostomi</taxon>
        <taxon>Actinopterygii</taxon>
        <taxon>Neopterygii</taxon>
        <taxon>Teleostei</taxon>
        <taxon>Neoteleostei</taxon>
        <taxon>Acanthomorphata</taxon>
        <taxon>Anabantaria</taxon>
        <taxon>Anabantiformes</taxon>
        <taxon>Channoidei</taxon>
        <taxon>Channidae</taxon>
        <taxon>Channa</taxon>
    </lineage>
</organism>
<reference evidence="2" key="2">
    <citation type="submission" date="2019-02" db="EMBL/GenBank/DDBJ databases">
        <title>Opniocepnalus argus Var Kimnra genome.</title>
        <authorList>
            <person name="Zhou C."/>
            <person name="Xiao S."/>
        </authorList>
    </citation>
    <scope>NUCLEOTIDE SEQUENCE [LARGE SCALE GENOMIC DNA]</scope>
</reference>
<evidence type="ECO:0000313" key="2">
    <source>
        <dbReference type="Proteomes" id="UP000503349"/>
    </source>
</evidence>
<accession>A0A6G1Q5D4</accession>
<gene>
    <name evidence="1" type="ORF">EXN66_Car013392</name>
</gene>
<evidence type="ECO:0000313" key="1">
    <source>
        <dbReference type="EMBL" id="KAF3697712.1"/>
    </source>
</evidence>
<dbReference type="Proteomes" id="UP000503349">
    <property type="component" value="Chromosome 13"/>
</dbReference>
<name>A0A6G1Q5D4_CHAAH</name>
<keyword evidence="2" id="KW-1185">Reference proteome</keyword>
<dbReference type="AlphaFoldDB" id="A0A6G1Q5D4"/>
<reference evidence="1 2" key="1">
    <citation type="submission" date="2019-02" db="EMBL/GenBank/DDBJ databases">
        <title>Opniocepnalus argus genome.</title>
        <authorList>
            <person name="Zhou C."/>
            <person name="Xiao S."/>
        </authorList>
    </citation>
    <scope>NUCLEOTIDE SEQUENCE [LARGE SCALE GENOMIC DNA]</scope>
    <source>
        <strain evidence="1">OARG1902GOOAL</strain>
        <tissue evidence="1">Muscle</tissue>
    </source>
</reference>
<sequence length="79" mass="9035">MGRGSPIDDKLCLEIVESQGQKSKLDALDFWALRWHCIKNRHDSLLDIAVCEHSSLCNPQMLKLYHAKKNGTAKWKTVL</sequence>
<protein>
    <submittedName>
        <fullName evidence="1">Uncharacterized protein</fullName>
    </submittedName>
</protein>
<dbReference type="EMBL" id="CM015724">
    <property type="protein sequence ID" value="KAF3697712.1"/>
    <property type="molecule type" value="Genomic_DNA"/>
</dbReference>
<proteinExistence type="predicted"/>